<evidence type="ECO:0000313" key="2">
    <source>
        <dbReference type="Proteomes" id="UP001164929"/>
    </source>
</evidence>
<evidence type="ECO:0000313" key="1">
    <source>
        <dbReference type="EMBL" id="KAJ7008757.1"/>
    </source>
</evidence>
<proteinExistence type="predicted"/>
<protein>
    <submittedName>
        <fullName evidence="1">Uncharacterized protein</fullName>
    </submittedName>
</protein>
<comment type="caution">
    <text evidence="1">The sequence shown here is derived from an EMBL/GenBank/DDBJ whole genome shotgun (WGS) entry which is preliminary data.</text>
</comment>
<gene>
    <name evidence="1" type="ORF">NC653_007425</name>
</gene>
<dbReference type="Proteomes" id="UP001164929">
    <property type="component" value="Chromosome 2"/>
</dbReference>
<organism evidence="1 2">
    <name type="scientific">Populus alba x Populus x berolinensis</name>
    <dbReference type="NCBI Taxonomy" id="444605"/>
    <lineage>
        <taxon>Eukaryota</taxon>
        <taxon>Viridiplantae</taxon>
        <taxon>Streptophyta</taxon>
        <taxon>Embryophyta</taxon>
        <taxon>Tracheophyta</taxon>
        <taxon>Spermatophyta</taxon>
        <taxon>Magnoliopsida</taxon>
        <taxon>eudicotyledons</taxon>
        <taxon>Gunneridae</taxon>
        <taxon>Pentapetalae</taxon>
        <taxon>rosids</taxon>
        <taxon>fabids</taxon>
        <taxon>Malpighiales</taxon>
        <taxon>Salicaceae</taxon>
        <taxon>Saliceae</taxon>
        <taxon>Populus</taxon>
    </lineage>
</organism>
<name>A0AAD6RIE5_9ROSI</name>
<reference evidence="1" key="1">
    <citation type="journal article" date="2023" name="Mol. Ecol. Resour.">
        <title>Chromosome-level genome assembly of a triploid poplar Populus alba 'Berolinensis'.</title>
        <authorList>
            <person name="Chen S."/>
            <person name="Yu Y."/>
            <person name="Wang X."/>
            <person name="Wang S."/>
            <person name="Zhang T."/>
            <person name="Zhou Y."/>
            <person name="He R."/>
            <person name="Meng N."/>
            <person name="Wang Y."/>
            <person name="Liu W."/>
            <person name="Liu Z."/>
            <person name="Liu J."/>
            <person name="Guo Q."/>
            <person name="Huang H."/>
            <person name="Sederoff R.R."/>
            <person name="Wang G."/>
            <person name="Qu G."/>
            <person name="Chen S."/>
        </authorList>
    </citation>
    <scope>NUCLEOTIDE SEQUENCE</scope>
    <source>
        <strain evidence="1">SC-2020</strain>
    </source>
</reference>
<dbReference type="AlphaFoldDB" id="A0AAD6RIE5"/>
<feature type="non-terminal residue" evidence="1">
    <location>
        <position position="1"/>
    </location>
</feature>
<keyword evidence="2" id="KW-1185">Reference proteome</keyword>
<accession>A0AAD6RIE5</accession>
<sequence length="70" mass="7722">YQRPPTLHHLGLIPLTGTASSILSGTQILNRRDNDTSSSNTVEGRGYTSVTWVPIIAGVSELRRKCMRKL</sequence>
<dbReference type="EMBL" id="JAQIZT010000002">
    <property type="protein sequence ID" value="KAJ7008757.1"/>
    <property type="molecule type" value="Genomic_DNA"/>
</dbReference>